<evidence type="ECO:0000313" key="11">
    <source>
        <dbReference type="Proteomes" id="UP001153709"/>
    </source>
</evidence>
<feature type="binding site" evidence="8">
    <location>
        <begin position="77"/>
        <end position="79"/>
    </location>
    <ligand>
        <name>FMN</name>
        <dbReference type="ChEBI" id="CHEBI:58210"/>
    </ligand>
</feature>
<comment type="catalytic activity">
    <reaction evidence="5">
        <text>a (2S)-2-hydroxycarboxylate + O2 = a 2-oxocarboxylate + H2O2</text>
        <dbReference type="Rhea" id="RHEA:16789"/>
        <dbReference type="ChEBI" id="CHEBI:15379"/>
        <dbReference type="ChEBI" id="CHEBI:16240"/>
        <dbReference type="ChEBI" id="CHEBI:35179"/>
        <dbReference type="ChEBI" id="CHEBI:58123"/>
        <dbReference type="EC" id="1.1.3.15"/>
    </reaction>
    <physiologicalReaction direction="left-to-right" evidence="5">
        <dbReference type="Rhea" id="RHEA:16790"/>
    </physiologicalReaction>
</comment>
<dbReference type="PANTHER" id="PTHR10578:SF149">
    <property type="entry name" value="2-HYDROXYACID OXIDASE 2"/>
    <property type="match status" value="1"/>
</dbReference>
<evidence type="ECO:0000256" key="7">
    <source>
        <dbReference type="PIRSR" id="PIRSR000138-1"/>
    </source>
</evidence>
<feature type="binding site" evidence="8">
    <location>
        <position position="245"/>
    </location>
    <ligand>
        <name>FMN</name>
        <dbReference type="ChEBI" id="CHEBI:58210"/>
    </ligand>
</feature>
<dbReference type="EC" id="1.1.3.15" evidence="2"/>
<dbReference type="EMBL" id="OU898276">
    <property type="protein sequence ID" value="CAG9827686.1"/>
    <property type="molecule type" value="Genomic_DNA"/>
</dbReference>
<feature type="binding site" evidence="8">
    <location>
        <position position="130"/>
    </location>
    <ligand>
        <name>FMN</name>
        <dbReference type="ChEBI" id="CHEBI:58210"/>
    </ligand>
</feature>
<organism evidence="10 11">
    <name type="scientific">Diabrotica balteata</name>
    <name type="common">Banded cucumber beetle</name>
    <dbReference type="NCBI Taxonomy" id="107213"/>
    <lineage>
        <taxon>Eukaryota</taxon>
        <taxon>Metazoa</taxon>
        <taxon>Ecdysozoa</taxon>
        <taxon>Arthropoda</taxon>
        <taxon>Hexapoda</taxon>
        <taxon>Insecta</taxon>
        <taxon>Pterygota</taxon>
        <taxon>Neoptera</taxon>
        <taxon>Endopterygota</taxon>
        <taxon>Coleoptera</taxon>
        <taxon>Polyphaga</taxon>
        <taxon>Cucujiformia</taxon>
        <taxon>Chrysomeloidea</taxon>
        <taxon>Chrysomelidae</taxon>
        <taxon>Galerucinae</taxon>
        <taxon>Diabroticina</taxon>
        <taxon>Diabroticites</taxon>
        <taxon>Diabrotica</taxon>
    </lineage>
</organism>
<dbReference type="GO" id="GO:0010181">
    <property type="term" value="F:FMN binding"/>
    <property type="evidence" value="ECO:0007669"/>
    <property type="project" value="InterPro"/>
</dbReference>
<keyword evidence="3" id="KW-0560">Oxidoreductase</keyword>
<evidence type="ECO:0000256" key="2">
    <source>
        <dbReference type="ARBA" id="ARBA00013087"/>
    </source>
</evidence>
<dbReference type="CDD" id="cd02809">
    <property type="entry name" value="alpha_hydroxyacid_oxid_FMN"/>
    <property type="match status" value="1"/>
</dbReference>
<evidence type="ECO:0000256" key="6">
    <source>
        <dbReference type="ARBA" id="ARBA00029327"/>
    </source>
</evidence>
<dbReference type="Proteomes" id="UP001153709">
    <property type="component" value="Chromosome 1"/>
</dbReference>
<dbReference type="InterPro" id="IPR012133">
    <property type="entry name" value="Alpha-hydoxy_acid_DH_FMN"/>
</dbReference>
<dbReference type="InterPro" id="IPR037396">
    <property type="entry name" value="FMN_HAD"/>
</dbReference>
<dbReference type="InterPro" id="IPR000262">
    <property type="entry name" value="FMN-dep_DH"/>
</dbReference>
<sequence>MSLVCIDDYEKYAQEKLPKIIYEFFQSGAGRERTLKWNRTSFSRYLIRPRYMKKVDVRNLSTNVLGKPVSIPIGISPVAFHKLAHSDGECGSVKAAEENQTIFILSSHSNSFIDEVARAGPNARKWLQLYIFQKRSITQDLIQEAETNGFEAIVLTVDFVAFGLRLVNIRNQFKLPPNLCSALLIKYQNNNVLNSLVDISDPTADWNYIKWLKTITNLPIIVKGILTAEDAILAVEAGVSAILVSNHGARQLDTVPASIDVLPEIVQAVGSRVDVYMDGGIRDGTDIFKALAMGAKMVFVGRPIIWGLTNDGEKGGKKILEILKLELDNIMALTGCTSISDINKDLVVHESFYSRI</sequence>
<feature type="binding site" evidence="8">
    <location>
        <begin position="278"/>
        <end position="282"/>
    </location>
    <ligand>
        <name>FMN</name>
        <dbReference type="ChEBI" id="CHEBI:58210"/>
    </ligand>
</feature>
<keyword evidence="8" id="KW-0288">FMN</keyword>
<dbReference type="GO" id="GO:0005782">
    <property type="term" value="C:peroxisomal matrix"/>
    <property type="evidence" value="ECO:0007669"/>
    <property type="project" value="TreeGrafter"/>
</dbReference>
<dbReference type="PANTHER" id="PTHR10578">
    <property type="entry name" value="S -2-HYDROXY-ACID OXIDASE-RELATED"/>
    <property type="match status" value="1"/>
</dbReference>
<feature type="binding site" evidence="8">
    <location>
        <position position="106"/>
    </location>
    <ligand>
        <name>FMN</name>
        <dbReference type="ChEBI" id="CHEBI:58210"/>
    </ligand>
</feature>
<accession>A0A9N9X549</accession>
<dbReference type="FunFam" id="3.20.20.70:FF:000056">
    <property type="entry name" value="hydroxyacid oxidase 2"/>
    <property type="match status" value="1"/>
</dbReference>
<feature type="binding site" evidence="8">
    <location>
        <position position="223"/>
    </location>
    <ligand>
        <name>FMN</name>
        <dbReference type="ChEBI" id="CHEBI:58210"/>
    </ligand>
</feature>
<evidence type="ECO:0000259" key="9">
    <source>
        <dbReference type="PROSITE" id="PS51349"/>
    </source>
</evidence>
<dbReference type="Pfam" id="PF01070">
    <property type="entry name" value="FMN_dh"/>
    <property type="match status" value="1"/>
</dbReference>
<dbReference type="OrthoDB" id="25826at2759"/>
<evidence type="ECO:0000256" key="8">
    <source>
        <dbReference type="PIRSR" id="PIRSR000138-2"/>
    </source>
</evidence>
<feature type="domain" description="FMN hydroxy acid dehydrogenase" evidence="9">
    <location>
        <begin position="1"/>
        <end position="352"/>
    </location>
</feature>
<dbReference type="GO" id="GO:0001561">
    <property type="term" value="P:fatty acid alpha-oxidation"/>
    <property type="evidence" value="ECO:0007669"/>
    <property type="project" value="TreeGrafter"/>
</dbReference>
<keyword evidence="8" id="KW-0285">Flavoprotein</keyword>
<dbReference type="PIRSF" id="PIRSF000138">
    <property type="entry name" value="Al-hdrx_acd_dh"/>
    <property type="match status" value="1"/>
</dbReference>
<reference evidence="10" key="1">
    <citation type="submission" date="2022-01" db="EMBL/GenBank/DDBJ databases">
        <authorList>
            <person name="King R."/>
        </authorList>
    </citation>
    <scope>NUCLEOTIDE SEQUENCE</scope>
</reference>
<feature type="active site" description="Proton acceptor" evidence="7">
    <location>
        <position position="247"/>
    </location>
</feature>
<evidence type="ECO:0000256" key="5">
    <source>
        <dbReference type="ARBA" id="ARBA00029325"/>
    </source>
</evidence>
<feature type="binding site" evidence="8">
    <location>
        <position position="165"/>
    </location>
    <ligand>
        <name>glyoxylate</name>
        <dbReference type="ChEBI" id="CHEBI:36655"/>
    </ligand>
</feature>
<dbReference type="Gene3D" id="3.20.20.70">
    <property type="entry name" value="Aldolase class I"/>
    <property type="match status" value="1"/>
</dbReference>
<evidence type="ECO:0000256" key="4">
    <source>
        <dbReference type="ARBA" id="ARBA00024042"/>
    </source>
</evidence>
<feature type="binding site" evidence="8">
    <location>
        <position position="250"/>
    </location>
    <ligand>
        <name>glyoxylate</name>
        <dbReference type="ChEBI" id="CHEBI:36655"/>
    </ligand>
</feature>
<dbReference type="AlphaFoldDB" id="A0A9N9X549"/>
<gene>
    <name evidence="10" type="ORF">DIABBA_LOCUS1669</name>
</gene>
<evidence type="ECO:0000256" key="3">
    <source>
        <dbReference type="ARBA" id="ARBA00023002"/>
    </source>
</evidence>
<protein>
    <recommendedName>
        <fullName evidence="2">(S)-2-hydroxy-acid oxidase</fullName>
        <ecNumber evidence="2">1.1.3.15</ecNumber>
    </recommendedName>
</protein>
<evidence type="ECO:0000256" key="1">
    <source>
        <dbReference type="ARBA" id="ARBA00001917"/>
    </source>
</evidence>
<feature type="binding site" evidence="8">
    <location>
        <position position="156"/>
    </location>
    <ligand>
        <name>FMN</name>
        <dbReference type="ChEBI" id="CHEBI:58210"/>
    </ligand>
</feature>
<feature type="binding site" evidence="8">
    <location>
        <begin position="301"/>
        <end position="302"/>
    </location>
    <ligand>
        <name>FMN</name>
        <dbReference type="ChEBI" id="CHEBI:58210"/>
    </ligand>
</feature>
<proteinExistence type="inferred from homology"/>
<dbReference type="SUPFAM" id="SSF51395">
    <property type="entry name" value="FMN-linked oxidoreductases"/>
    <property type="match status" value="1"/>
</dbReference>
<comment type="similarity">
    <text evidence="4">Belongs to the FMN-dependent alpha-hydroxy acid dehydrogenase family.</text>
</comment>
<dbReference type="InterPro" id="IPR008259">
    <property type="entry name" value="FMN_hydac_DH_AS"/>
</dbReference>
<comment type="cofactor">
    <cofactor evidence="1">
        <name>FMN</name>
        <dbReference type="ChEBI" id="CHEBI:58210"/>
    </cofactor>
</comment>
<feature type="binding site" evidence="8">
    <location>
        <position position="128"/>
    </location>
    <ligand>
        <name>FMN</name>
        <dbReference type="ChEBI" id="CHEBI:58210"/>
    </ligand>
</feature>
<dbReference type="PROSITE" id="PS51349">
    <property type="entry name" value="FMN_HYDROXY_ACID_DH_2"/>
    <property type="match status" value="1"/>
</dbReference>
<comment type="catalytic activity">
    <reaction evidence="6">
        <text>2-hydroxyoctanoate + O2 = 2-oxooctanoate + H2O2</text>
        <dbReference type="Rhea" id="RHEA:67940"/>
        <dbReference type="ChEBI" id="CHEBI:15379"/>
        <dbReference type="ChEBI" id="CHEBI:16240"/>
        <dbReference type="ChEBI" id="CHEBI:133514"/>
        <dbReference type="ChEBI" id="CHEBI:176689"/>
    </reaction>
    <physiologicalReaction direction="left-to-right" evidence="6">
        <dbReference type="Rhea" id="RHEA:67941"/>
    </physiologicalReaction>
</comment>
<keyword evidence="11" id="KW-1185">Reference proteome</keyword>
<evidence type="ECO:0000313" key="10">
    <source>
        <dbReference type="EMBL" id="CAG9827686.1"/>
    </source>
</evidence>
<dbReference type="PROSITE" id="PS00557">
    <property type="entry name" value="FMN_HYDROXY_ACID_DH_1"/>
    <property type="match status" value="1"/>
</dbReference>
<name>A0A9N9X549_DIABA</name>
<dbReference type="GO" id="GO:0003973">
    <property type="term" value="F:(S)-2-hydroxy-acid oxidase activity"/>
    <property type="evidence" value="ECO:0007669"/>
    <property type="project" value="UniProtKB-EC"/>
</dbReference>
<dbReference type="InterPro" id="IPR013785">
    <property type="entry name" value="Aldolase_TIM"/>
</dbReference>
<feature type="binding site" evidence="8">
    <location>
        <position position="247"/>
    </location>
    <ligand>
        <name>glyoxylate</name>
        <dbReference type="ChEBI" id="CHEBI:36655"/>
    </ligand>
</feature>